<reference evidence="3 4" key="1">
    <citation type="submission" date="2018-11" db="EMBL/GenBank/DDBJ databases">
        <title>Sequencing the genomes of 1000 actinobacteria strains.</title>
        <authorList>
            <person name="Klenk H.-P."/>
        </authorList>
    </citation>
    <scope>NUCLEOTIDE SEQUENCE [LARGE SCALE GENOMIC DNA]</scope>
    <source>
        <strain evidence="3 4">DSM 14418</strain>
    </source>
</reference>
<comment type="subcellular location">
    <subcellularLocation>
        <location evidence="1">Cell membrane</location>
        <topology evidence="1">Peripheral membrane protein</topology>
        <orientation evidence="1">Cytoplasmic side</orientation>
    </subcellularLocation>
</comment>
<feature type="region of interest" description="Disordered" evidence="2">
    <location>
        <begin position="90"/>
        <end position="135"/>
    </location>
</feature>
<evidence type="ECO:0000313" key="4">
    <source>
        <dbReference type="Proteomes" id="UP000280726"/>
    </source>
</evidence>
<dbReference type="Pfam" id="PF01809">
    <property type="entry name" value="YidD"/>
    <property type="match status" value="1"/>
</dbReference>
<keyword evidence="1" id="KW-0472">Membrane</keyword>
<dbReference type="HAMAP" id="MF_00386">
    <property type="entry name" value="UPF0161_YidD"/>
    <property type="match status" value="1"/>
</dbReference>
<dbReference type="NCBIfam" id="TIGR00278">
    <property type="entry name" value="membrane protein insertion efficiency factor YidD"/>
    <property type="match status" value="1"/>
</dbReference>
<comment type="similarity">
    <text evidence="1">Belongs to the UPF0161 family.</text>
</comment>
<proteinExistence type="inferred from homology"/>
<comment type="caution">
    <text evidence="3">The sequence shown here is derived from an EMBL/GenBank/DDBJ whole genome shotgun (WGS) entry which is preliminary data.</text>
</comment>
<evidence type="ECO:0000256" key="1">
    <source>
        <dbReference type="HAMAP-Rule" id="MF_00386"/>
    </source>
</evidence>
<dbReference type="PANTHER" id="PTHR33383:SF1">
    <property type="entry name" value="MEMBRANE PROTEIN INSERTION EFFICIENCY FACTOR-RELATED"/>
    <property type="match status" value="1"/>
</dbReference>
<evidence type="ECO:0000313" key="3">
    <source>
        <dbReference type="EMBL" id="RPF26767.1"/>
    </source>
</evidence>
<dbReference type="InterPro" id="IPR002696">
    <property type="entry name" value="Membr_insert_effic_factor_YidD"/>
</dbReference>
<comment type="function">
    <text evidence="1">Could be involved in insertion of integral membrane proteins into the membrane.</text>
</comment>
<keyword evidence="1" id="KW-1003">Cell membrane</keyword>
<dbReference type="SMART" id="SM01234">
    <property type="entry name" value="Haemolytic"/>
    <property type="match status" value="1"/>
</dbReference>
<gene>
    <name evidence="3" type="ORF">EDD32_1218</name>
</gene>
<dbReference type="EMBL" id="RKRA01000001">
    <property type="protein sequence ID" value="RPF26767.1"/>
    <property type="molecule type" value="Genomic_DNA"/>
</dbReference>
<organism evidence="3 4">
    <name type="scientific">Georgenia muralis</name>
    <dbReference type="NCBI Taxonomy" id="154117"/>
    <lineage>
        <taxon>Bacteria</taxon>
        <taxon>Bacillati</taxon>
        <taxon>Actinomycetota</taxon>
        <taxon>Actinomycetes</taxon>
        <taxon>Micrococcales</taxon>
        <taxon>Bogoriellaceae</taxon>
        <taxon>Georgenia</taxon>
    </lineage>
</organism>
<evidence type="ECO:0000256" key="2">
    <source>
        <dbReference type="SAM" id="MobiDB-lite"/>
    </source>
</evidence>
<dbReference type="RefSeq" id="WP_342771396.1">
    <property type="nucleotide sequence ID" value="NZ_RKRA01000001.1"/>
</dbReference>
<protein>
    <recommendedName>
        <fullName evidence="1">Putative membrane protein insertion efficiency factor</fullName>
    </recommendedName>
</protein>
<dbReference type="GO" id="GO:0005886">
    <property type="term" value="C:plasma membrane"/>
    <property type="evidence" value="ECO:0007669"/>
    <property type="project" value="UniProtKB-SubCell"/>
</dbReference>
<dbReference type="Proteomes" id="UP000280726">
    <property type="component" value="Unassembled WGS sequence"/>
</dbReference>
<dbReference type="PANTHER" id="PTHR33383">
    <property type="entry name" value="MEMBRANE PROTEIN INSERTION EFFICIENCY FACTOR-RELATED"/>
    <property type="match status" value="1"/>
</dbReference>
<sequence>MSAADRRHDHPAGEELPEEKPRNPLTWLVIAIVRGYQAVVSPWLPPSCRYYPSCSAYAVTALRRHGALKGSVLGAWRVLRCNPWTLGGVDHVPPRGRWRNDRAAGDGGRGPSEAGKPRTLGPDTRGARSAAPKDH</sequence>
<name>A0A3N4Z2E7_9MICO</name>
<accession>A0A3N4Z2E7</accession>
<dbReference type="AlphaFoldDB" id="A0A3N4Z2E7"/>
<keyword evidence="4" id="KW-1185">Reference proteome</keyword>